<dbReference type="SUPFAM" id="SSF52540">
    <property type="entry name" value="P-loop containing nucleoside triphosphate hydrolases"/>
    <property type="match status" value="1"/>
</dbReference>
<gene>
    <name evidence="2" type="ORF">SAMN05216463_12178</name>
</gene>
<evidence type="ECO:0000313" key="3">
    <source>
        <dbReference type="Proteomes" id="UP000184130"/>
    </source>
</evidence>
<protein>
    <recommendedName>
        <fullName evidence="1">Virulence-associated protein E-like domain-containing protein</fullName>
    </recommendedName>
</protein>
<evidence type="ECO:0000259" key="1">
    <source>
        <dbReference type="Pfam" id="PF05272"/>
    </source>
</evidence>
<sequence>MQTAIFFCIFAPRNVRCGKRTNHRLYKMKENGKMTCGASCASQEVTLAIELFLMENYRFRRNTLNGKVEFAVKSNDETECDVFRPLTKAALNSIVIRAKREQILEKGSPKTEITEYVESEEVPEYNPVQAFLTNLPEWDGQNHIAKVFARIPGISSEQLNYLTIWLRSAVAHWLQMDMLHGNECVPTFIGHQGCGKTTFVRRLLPLQLRQYYLDHLNLGNKFDKEMALTNNLIVNLDELEAIGHSQHAKLKQTLSVSKVNGRPIFGRTQEDRPRYASFVATTNNPHPLTDPTGSRRYICIEIPDGLLVNNEGDIDYGQLYAQVVYELRELKSPYWFSNDEVARIQQLNQEFMEQKDLGEMFVACFRQPEEGEVAKTMNCDQMIEMMRKSYPSLPNTVGNKVRLGKTIKALGFKFKEKAHISYYDVIPVRVA</sequence>
<dbReference type="PANTHER" id="PTHR34985:SF1">
    <property type="entry name" value="SLR0554 PROTEIN"/>
    <property type="match status" value="1"/>
</dbReference>
<feature type="domain" description="Virulence-associated protein E-like" evidence="1">
    <location>
        <begin position="133"/>
        <end position="352"/>
    </location>
</feature>
<dbReference type="InterPro" id="IPR007936">
    <property type="entry name" value="VapE-like_dom"/>
</dbReference>
<evidence type="ECO:0000313" key="2">
    <source>
        <dbReference type="EMBL" id="SHL08150.1"/>
    </source>
</evidence>
<accession>A0A1M6XQ61</accession>
<dbReference type="EMBL" id="FRBD01000021">
    <property type="protein sequence ID" value="SHL08150.1"/>
    <property type="molecule type" value="Genomic_DNA"/>
</dbReference>
<dbReference type="Proteomes" id="UP000184130">
    <property type="component" value="Unassembled WGS sequence"/>
</dbReference>
<dbReference type="InterPro" id="IPR027417">
    <property type="entry name" value="P-loop_NTPase"/>
</dbReference>
<dbReference type="Pfam" id="PF05272">
    <property type="entry name" value="VapE-like_dom"/>
    <property type="match status" value="1"/>
</dbReference>
<proteinExistence type="predicted"/>
<name>A0A1M6XQ61_XYLRU</name>
<dbReference type="PANTHER" id="PTHR34985">
    <property type="entry name" value="SLR0554 PROTEIN"/>
    <property type="match status" value="1"/>
</dbReference>
<reference evidence="2 3" key="1">
    <citation type="submission" date="2016-11" db="EMBL/GenBank/DDBJ databases">
        <authorList>
            <person name="Jaros S."/>
            <person name="Januszkiewicz K."/>
            <person name="Wedrychowicz H."/>
        </authorList>
    </citation>
    <scope>NUCLEOTIDE SEQUENCE [LARGE SCALE GENOMIC DNA]</scope>
    <source>
        <strain evidence="2 3">KHT3</strain>
    </source>
</reference>
<dbReference type="AlphaFoldDB" id="A0A1M6XQ61"/>
<organism evidence="2 3">
    <name type="scientific">Xylanibacter ruminicola</name>
    <name type="common">Prevotella ruminicola</name>
    <dbReference type="NCBI Taxonomy" id="839"/>
    <lineage>
        <taxon>Bacteria</taxon>
        <taxon>Pseudomonadati</taxon>
        <taxon>Bacteroidota</taxon>
        <taxon>Bacteroidia</taxon>
        <taxon>Bacteroidales</taxon>
        <taxon>Prevotellaceae</taxon>
        <taxon>Xylanibacter</taxon>
    </lineage>
</organism>